<dbReference type="EMBL" id="UINC01001505">
    <property type="protein sequence ID" value="SUZ82390.1"/>
    <property type="molecule type" value="Genomic_DNA"/>
</dbReference>
<feature type="domain" description="DDH" evidence="1">
    <location>
        <begin position="18"/>
        <end position="167"/>
    </location>
</feature>
<dbReference type="Pfam" id="PF01368">
    <property type="entry name" value="DHH"/>
    <property type="match status" value="1"/>
</dbReference>
<organism evidence="3">
    <name type="scientific">marine metagenome</name>
    <dbReference type="NCBI Taxonomy" id="408172"/>
    <lineage>
        <taxon>unclassified sequences</taxon>
        <taxon>metagenomes</taxon>
        <taxon>ecological metagenomes</taxon>
    </lineage>
</organism>
<gene>
    <name evidence="3" type="ORF">METZ01_LOCUS35244</name>
</gene>
<sequence length="333" mass="37611">MDKSFVSNIRTNLSDRKKIVIIPHISPDADALGSCLAIYHFFKKNHKVDIISPNEYSEVLKFLPGENTISRFDSSQDKCVKLITNAEIIFILDFNNLNRVRKLSPYIKKSKAIKIMIDHHESPDDFATYAYCDPSMSSTCEIIYNFLSEYDKNLIDKDIAQCIYTGIVADTGSFRFPSTSSNTLKIASELIDLGVEIDHIYQNLFNNYQFSRLKLLGKTLENFKKVKDLPVMYSLLSDEDQKNNNYKKGDTEGFVNFGLSIEGILCSVIMVEKKDEGVVKLSFRSKGKISVNDFAANFFNGGGHIHAAGGISYLSLAETEEKFLKDILTHIKS</sequence>
<evidence type="ECO:0000313" key="3">
    <source>
        <dbReference type="EMBL" id="SUZ82390.1"/>
    </source>
</evidence>
<dbReference type="PANTHER" id="PTHR47618">
    <property type="entry name" value="BIFUNCTIONAL OLIGORIBONUCLEASE AND PAP PHOSPHATASE NRNA"/>
    <property type="match status" value="1"/>
</dbReference>
<dbReference type="Pfam" id="PF02272">
    <property type="entry name" value="DHHA1"/>
    <property type="match status" value="1"/>
</dbReference>
<reference evidence="3" key="1">
    <citation type="submission" date="2018-05" db="EMBL/GenBank/DDBJ databases">
        <authorList>
            <person name="Lanie J.A."/>
            <person name="Ng W.-L."/>
            <person name="Kazmierczak K.M."/>
            <person name="Andrzejewski T.M."/>
            <person name="Davidsen T.M."/>
            <person name="Wayne K.J."/>
            <person name="Tettelin H."/>
            <person name="Glass J.I."/>
            <person name="Rusch D."/>
            <person name="Podicherti R."/>
            <person name="Tsui H.-C.T."/>
            <person name="Winkler M.E."/>
        </authorList>
    </citation>
    <scope>NUCLEOTIDE SEQUENCE</scope>
</reference>
<feature type="domain" description="DHHA1" evidence="2">
    <location>
        <begin position="243"/>
        <end position="328"/>
    </location>
</feature>
<dbReference type="Gene3D" id="3.10.310.30">
    <property type="match status" value="1"/>
</dbReference>
<name>A0A381QTF5_9ZZZZ</name>
<dbReference type="InterPro" id="IPR003156">
    <property type="entry name" value="DHHA1_dom"/>
</dbReference>
<dbReference type="GO" id="GO:0003676">
    <property type="term" value="F:nucleic acid binding"/>
    <property type="evidence" value="ECO:0007669"/>
    <property type="project" value="InterPro"/>
</dbReference>
<dbReference type="InterPro" id="IPR038763">
    <property type="entry name" value="DHH_sf"/>
</dbReference>
<protein>
    <recommendedName>
        <fullName evidence="4">DDH domain-containing protein</fullName>
    </recommendedName>
</protein>
<evidence type="ECO:0000259" key="2">
    <source>
        <dbReference type="Pfam" id="PF02272"/>
    </source>
</evidence>
<dbReference type="PANTHER" id="PTHR47618:SF1">
    <property type="entry name" value="BIFUNCTIONAL OLIGORIBONUCLEASE AND PAP PHOSPHATASE NRNA"/>
    <property type="match status" value="1"/>
</dbReference>
<dbReference type="InterPro" id="IPR051319">
    <property type="entry name" value="Oligoribo/pAp-PDE_c-di-AMP_PDE"/>
</dbReference>
<dbReference type="SUPFAM" id="SSF64182">
    <property type="entry name" value="DHH phosphoesterases"/>
    <property type="match status" value="1"/>
</dbReference>
<accession>A0A381QTF5</accession>
<proteinExistence type="predicted"/>
<dbReference type="AlphaFoldDB" id="A0A381QTF5"/>
<dbReference type="Gene3D" id="3.90.1640.10">
    <property type="entry name" value="inorganic pyrophosphatase (n-terminal core)"/>
    <property type="match status" value="1"/>
</dbReference>
<dbReference type="InterPro" id="IPR001667">
    <property type="entry name" value="DDH_dom"/>
</dbReference>
<evidence type="ECO:0000259" key="1">
    <source>
        <dbReference type="Pfam" id="PF01368"/>
    </source>
</evidence>
<evidence type="ECO:0008006" key="4">
    <source>
        <dbReference type="Google" id="ProtNLM"/>
    </source>
</evidence>